<reference evidence="4 5" key="1">
    <citation type="submission" date="2020-08" db="EMBL/GenBank/DDBJ databases">
        <title>Genomic Encyclopedia of Archaeal and Bacterial Type Strains, Phase II (KMG-II): from individual species to whole genera.</title>
        <authorList>
            <person name="Goeker M."/>
        </authorList>
    </citation>
    <scope>NUCLEOTIDE SEQUENCE [LARGE SCALE GENOMIC DNA]</scope>
    <source>
        <strain evidence="4 5">DSM 23288</strain>
    </source>
</reference>
<gene>
    <name evidence="4" type="ORF">BDZ31_004528</name>
</gene>
<feature type="domain" description="tRNA/rRNA methyltransferase SpoU type" evidence="3">
    <location>
        <begin position="124"/>
        <end position="291"/>
    </location>
</feature>
<dbReference type="SUPFAM" id="SSF75217">
    <property type="entry name" value="alpha/beta knot"/>
    <property type="match status" value="1"/>
</dbReference>
<sequence length="296" mass="29518">MTHRRPPAPAVERALLVALARAFDGARDDPSRVVLEGFHALKHALRFGAAIDAAAASDPDGLAALARELAPDVAAELTALAVAVPREELRRLAPRLPHTEVVAVARRPAFSPAAALAARPERPAVLLEDPRHLGNVGAVVRVAAAADAAAVVTTGPRDPWDPAAVRGAAGLHFALPVGSLGADAAAALAALDAASGVAGAEAAGAGAADAGAAERAGSPSARRSRPLVALDPAGEPLGAAPLPAGALLAFGTERHGLSEALLARADRRLALPMRAGVSSLNLATAVAAVLYGARIG</sequence>
<keyword evidence="5" id="KW-1185">Reference proteome</keyword>
<evidence type="ECO:0000313" key="4">
    <source>
        <dbReference type="EMBL" id="MBB4664910.1"/>
    </source>
</evidence>
<comment type="caution">
    <text evidence="4">The sequence shown here is derived from an EMBL/GenBank/DDBJ whole genome shotgun (WGS) entry which is preliminary data.</text>
</comment>
<dbReference type="GO" id="GO:0006396">
    <property type="term" value="P:RNA processing"/>
    <property type="evidence" value="ECO:0007669"/>
    <property type="project" value="InterPro"/>
</dbReference>
<evidence type="ECO:0000256" key="2">
    <source>
        <dbReference type="ARBA" id="ARBA00022679"/>
    </source>
</evidence>
<name>A0A840IM22_9ACTN</name>
<dbReference type="InterPro" id="IPR051259">
    <property type="entry name" value="rRNA_Methyltransferase"/>
</dbReference>
<dbReference type="InterPro" id="IPR029026">
    <property type="entry name" value="tRNA_m1G_MTases_N"/>
</dbReference>
<dbReference type="Proteomes" id="UP000585272">
    <property type="component" value="Unassembled WGS sequence"/>
</dbReference>
<dbReference type="GO" id="GO:0003723">
    <property type="term" value="F:RNA binding"/>
    <property type="evidence" value="ECO:0007669"/>
    <property type="project" value="InterPro"/>
</dbReference>
<dbReference type="PANTHER" id="PTHR43191">
    <property type="entry name" value="RRNA METHYLTRANSFERASE 3"/>
    <property type="match status" value="1"/>
</dbReference>
<dbReference type="InterPro" id="IPR029064">
    <property type="entry name" value="Ribosomal_eL30-like_sf"/>
</dbReference>
<proteinExistence type="predicted"/>
<dbReference type="Pfam" id="PF00588">
    <property type="entry name" value="SpoU_methylase"/>
    <property type="match status" value="1"/>
</dbReference>
<dbReference type="GO" id="GO:0032259">
    <property type="term" value="P:methylation"/>
    <property type="evidence" value="ECO:0007669"/>
    <property type="project" value="UniProtKB-KW"/>
</dbReference>
<evidence type="ECO:0000313" key="5">
    <source>
        <dbReference type="Proteomes" id="UP000585272"/>
    </source>
</evidence>
<dbReference type="Gene3D" id="3.30.1330.30">
    <property type="match status" value="1"/>
</dbReference>
<dbReference type="InterPro" id="IPR029028">
    <property type="entry name" value="Alpha/beta_knot_MTases"/>
</dbReference>
<dbReference type="Gene3D" id="3.40.1280.10">
    <property type="match status" value="1"/>
</dbReference>
<evidence type="ECO:0000259" key="3">
    <source>
        <dbReference type="Pfam" id="PF00588"/>
    </source>
</evidence>
<dbReference type="RefSeq" id="WP_183345356.1">
    <property type="nucleotide sequence ID" value="NZ_JACHNU010000009.1"/>
</dbReference>
<organism evidence="4 5">
    <name type="scientific">Conexibacter arvalis</name>
    <dbReference type="NCBI Taxonomy" id="912552"/>
    <lineage>
        <taxon>Bacteria</taxon>
        <taxon>Bacillati</taxon>
        <taxon>Actinomycetota</taxon>
        <taxon>Thermoleophilia</taxon>
        <taxon>Solirubrobacterales</taxon>
        <taxon>Conexibacteraceae</taxon>
        <taxon>Conexibacter</taxon>
    </lineage>
</organism>
<dbReference type="InterPro" id="IPR001537">
    <property type="entry name" value="SpoU_MeTrfase"/>
</dbReference>
<dbReference type="EMBL" id="JACHNU010000009">
    <property type="protein sequence ID" value="MBB4664910.1"/>
    <property type="molecule type" value="Genomic_DNA"/>
</dbReference>
<accession>A0A840IM22</accession>
<keyword evidence="1 4" id="KW-0489">Methyltransferase</keyword>
<protein>
    <submittedName>
        <fullName evidence="4">TrmH family RNA methyltransferase</fullName>
    </submittedName>
</protein>
<keyword evidence="2 4" id="KW-0808">Transferase</keyword>
<dbReference type="AlphaFoldDB" id="A0A840IM22"/>
<dbReference type="PANTHER" id="PTHR43191:SF2">
    <property type="entry name" value="RRNA METHYLTRANSFERASE 3, MITOCHONDRIAL"/>
    <property type="match status" value="1"/>
</dbReference>
<dbReference type="GO" id="GO:0008173">
    <property type="term" value="F:RNA methyltransferase activity"/>
    <property type="evidence" value="ECO:0007669"/>
    <property type="project" value="InterPro"/>
</dbReference>
<evidence type="ECO:0000256" key="1">
    <source>
        <dbReference type="ARBA" id="ARBA00022603"/>
    </source>
</evidence>